<name>A0ABV7EW00_9GAMM</name>
<sequence length="329" mass="35196">MSTDLSVLDLVPVPSGTPASQAVRASIDLARTAERCGYKRYWISEHHSMPAIASSAPEVLLSRIAALTDHIRVGSGGVMLPNHAPLRVAENFHTLEALYPGRIDLGLGRAPGSDARASRALRAGSGEQFADLLNEMIGLSRNSLRPGHPFHGVSVSPSDVALPPIWILGSSGASAHVAGAAGMGYSFASHFSPMPAEPALRRYRGAFQPSAAFDKPHAILGVSAICAPTDEEAEYLAATVDLMWLRLRKGEFLPLPSPEEALAYDYSAVERDAIAENRSRHVIGSPDSVRDQLNARIADAEPDEIMIVSNLHDPAKRLQSYELIAQAMA</sequence>
<dbReference type="InterPro" id="IPR036661">
    <property type="entry name" value="Luciferase-like_sf"/>
</dbReference>
<gene>
    <name evidence="3" type="ORF">ACFOSU_19660</name>
</gene>
<keyword evidence="4" id="KW-1185">Reference proteome</keyword>
<protein>
    <submittedName>
        <fullName evidence="3">LLM class flavin-dependent oxidoreductase</fullName>
        <ecNumber evidence="3">1.-.-.-</ecNumber>
    </submittedName>
</protein>
<dbReference type="CDD" id="cd00347">
    <property type="entry name" value="Flavin_utilizing_monoxygenases"/>
    <property type="match status" value="1"/>
</dbReference>
<dbReference type="InterPro" id="IPR011251">
    <property type="entry name" value="Luciferase-like_dom"/>
</dbReference>
<evidence type="ECO:0000313" key="3">
    <source>
        <dbReference type="EMBL" id="MFC3106094.1"/>
    </source>
</evidence>
<dbReference type="EC" id="1.-.-.-" evidence="3"/>
<reference evidence="4" key="1">
    <citation type="journal article" date="2019" name="Int. J. Syst. Evol. Microbiol.">
        <title>The Global Catalogue of Microorganisms (GCM) 10K type strain sequencing project: providing services to taxonomists for standard genome sequencing and annotation.</title>
        <authorList>
            <consortium name="The Broad Institute Genomics Platform"/>
            <consortium name="The Broad Institute Genome Sequencing Center for Infectious Disease"/>
            <person name="Wu L."/>
            <person name="Ma J."/>
        </authorList>
    </citation>
    <scope>NUCLEOTIDE SEQUENCE [LARGE SCALE GENOMIC DNA]</scope>
    <source>
        <strain evidence="4">KCTC 52640</strain>
    </source>
</reference>
<dbReference type="NCBIfam" id="TIGR03558">
    <property type="entry name" value="oxido_grp_1"/>
    <property type="match status" value="1"/>
</dbReference>
<feature type="domain" description="Luciferase-like" evidence="2">
    <location>
        <begin position="7"/>
        <end position="295"/>
    </location>
</feature>
<dbReference type="InterPro" id="IPR019949">
    <property type="entry name" value="CmoO-like"/>
</dbReference>
<dbReference type="PANTHER" id="PTHR30137">
    <property type="entry name" value="LUCIFERASE-LIKE MONOOXYGENASE"/>
    <property type="match status" value="1"/>
</dbReference>
<evidence type="ECO:0000256" key="1">
    <source>
        <dbReference type="ARBA" id="ARBA00007789"/>
    </source>
</evidence>
<dbReference type="Proteomes" id="UP001595462">
    <property type="component" value="Unassembled WGS sequence"/>
</dbReference>
<keyword evidence="3" id="KW-0560">Oxidoreductase</keyword>
<comment type="caution">
    <text evidence="3">The sequence shown here is derived from an EMBL/GenBank/DDBJ whole genome shotgun (WGS) entry which is preliminary data.</text>
</comment>
<dbReference type="RefSeq" id="WP_380691677.1">
    <property type="nucleotide sequence ID" value="NZ_JBHRSS010000010.1"/>
</dbReference>
<dbReference type="EMBL" id="JBHRSS010000010">
    <property type="protein sequence ID" value="MFC3106094.1"/>
    <property type="molecule type" value="Genomic_DNA"/>
</dbReference>
<dbReference type="PANTHER" id="PTHR30137:SF6">
    <property type="entry name" value="LUCIFERASE-LIKE MONOOXYGENASE"/>
    <property type="match status" value="1"/>
</dbReference>
<dbReference type="GO" id="GO:0016491">
    <property type="term" value="F:oxidoreductase activity"/>
    <property type="evidence" value="ECO:0007669"/>
    <property type="project" value="UniProtKB-KW"/>
</dbReference>
<organism evidence="3 4">
    <name type="scientific">Salinisphaera aquimarina</name>
    <dbReference type="NCBI Taxonomy" id="2094031"/>
    <lineage>
        <taxon>Bacteria</taxon>
        <taxon>Pseudomonadati</taxon>
        <taxon>Pseudomonadota</taxon>
        <taxon>Gammaproteobacteria</taxon>
        <taxon>Salinisphaerales</taxon>
        <taxon>Salinisphaeraceae</taxon>
        <taxon>Salinisphaera</taxon>
    </lineage>
</organism>
<evidence type="ECO:0000259" key="2">
    <source>
        <dbReference type="Pfam" id="PF00296"/>
    </source>
</evidence>
<comment type="similarity">
    <text evidence="1">To bacterial alkanal monooxygenase alpha and beta chains.</text>
</comment>
<proteinExistence type="predicted"/>
<accession>A0ABV7EW00</accession>
<dbReference type="Pfam" id="PF00296">
    <property type="entry name" value="Bac_luciferase"/>
    <property type="match status" value="1"/>
</dbReference>
<dbReference type="SUPFAM" id="SSF51679">
    <property type="entry name" value="Bacterial luciferase-like"/>
    <property type="match status" value="1"/>
</dbReference>
<dbReference type="InterPro" id="IPR050766">
    <property type="entry name" value="Bact_Lucif_Oxidored"/>
</dbReference>
<evidence type="ECO:0000313" key="4">
    <source>
        <dbReference type="Proteomes" id="UP001595462"/>
    </source>
</evidence>
<dbReference type="Gene3D" id="3.20.20.30">
    <property type="entry name" value="Luciferase-like domain"/>
    <property type="match status" value="1"/>
</dbReference>